<evidence type="ECO:0000256" key="8">
    <source>
        <dbReference type="ARBA" id="ARBA00022840"/>
    </source>
</evidence>
<evidence type="ECO:0000313" key="16">
    <source>
        <dbReference type="Proteomes" id="UP000823775"/>
    </source>
</evidence>
<keyword evidence="5" id="KW-0808">Transferase</keyword>
<accession>A0ABS8W511</accession>
<feature type="domain" description="NAF" evidence="14">
    <location>
        <begin position="295"/>
        <end position="319"/>
    </location>
</feature>
<dbReference type="PROSITE" id="PS00107">
    <property type="entry name" value="PROTEIN_KINASE_ATP"/>
    <property type="match status" value="1"/>
</dbReference>
<dbReference type="Gene3D" id="1.10.510.10">
    <property type="entry name" value="Transferase(Phosphotransferase) domain 1"/>
    <property type="match status" value="1"/>
</dbReference>
<dbReference type="InterPro" id="IPR011009">
    <property type="entry name" value="Kinase-like_dom_sf"/>
</dbReference>
<feature type="domain" description="Protein kinase" evidence="13">
    <location>
        <begin position="14"/>
        <end position="268"/>
    </location>
</feature>
<dbReference type="PANTHER" id="PTHR43895:SF91">
    <property type="entry name" value="CBL-INTERACTING SERINE_THREONINE-PROTEIN KINASE 6"/>
    <property type="match status" value="1"/>
</dbReference>
<dbReference type="Gene3D" id="3.30.310.80">
    <property type="entry name" value="Kinase associated domain 1, KA1"/>
    <property type="match status" value="1"/>
</dbReference>
<evidence type="ECO:0000313" key="15">
    <source>
        <dbReference type="EMBL" id="MCE2055608.1"/>
    </source>
</evidence>
<evidence type="ECO:0000256" key="4">
    <source>
        <dbReference type="ARBA" id="ARBA00022527"/>
    </source>
</evidence>
<evidence type="ECO:0000256" key="6">
    <source>
        <dbReference type="ARBA" id="ARBA00022741"/>
    </source>
</evidence>
<evidence type="ECO:0000256" key="11">
    <source>
        <dbReference type="PROSITE-ProRule" id="PRU10141"/>
    </source>
</evidence>
<dbReference type="PROSITE" id="PS00108">
    <property type="entry name" value="PROTEIN_KINASE_ST"/>
    <property type="match status" value="1"/>
</dbReference>
<keyword evidence="6 11" id="KW-0547">Nucleotide-binding</keyword>
<evidence type="ECO:0000256" key="5">
    <source>
        <dbReference type="ARBA" id="ARBA00022679"/>
    </source>
</evidence>
<evidence type="ECO:0000259" key="13">
    <source>
        <dbReference type="PROSITE" id="PS50011"/>
    </source>
</evidence>
<evidence type="ECO:0000256" key="2">
    <source>
        <dbReference type="ARBA" id="ARBA00006234"/>
    </source>
</evidence>
<dbReference type="InterPro" id="IPR000719">
    <property type="entry name" value="Prot_kinase_dom"/>
</dbReference>
<evidence type="ECO:0000256" key="12">
    <source>
        <dbReference type="RuleBase" id="RU000304"/>
    </source>
</evidence>
<proteinExistence type="inferred from homology"/>
<evidence type="ECO:0000256" key="10">
    <source>
        <dbReference type="ARBA" id="ARBA00048679"/>
    </source>
</evidence>
<dbReference type="InterPro" id="IPR018451">
    <property type="entry name" value="NAF/FISL_domain"/>
</dbReference>
<dbReference type="InterPro" id="IPR004041">
    <property type="entry name" value="NAF_dom"/>
</dbReference>
<dbReference type="GO" id="GO:0016301">
    <property type="term" value="F:kinase activity"/>
    <property type="evidence" value="ECO:0007669"/>
    <property type="project" value="UniProtKB-KW"/>
</dbReference>
<keyword evidence="4 12" id="KW-0723">Serine/threonine-protein kinase</keyword>
<dbReference type="InterPro" id="IPR008271">
    <property type="entry name" value="Ser/Thr_kinase_AS"/>
</dbReference>
<comment type="cofactor">
    <cofactor evidence="1">
        <name>Mn(2+)</name>
        <dbReference type="ChEBI" id="CHEBI:29035"/>
    </cofactor>
</comment>
<dbReference type="InterPro" id="IPR017441">
    <property type="entry name" value="Protein_kinase_ATP_BS"/>
</dbReference>
<comment type="caution">
    <text evidence="15">The sequence shown here is derived from an EMBL/GenBank/DDBJ whole genome shotgun (WGS) entry which is preliminary data.</text>
</comment>
<comment type="similarity">
    <text evidence="2">Belongs to the protein kinase superfamily. CAMK Ser/Thr protein kinase family. SNF1 subfamily.</text>
</comment>
<dbReference type="EC" id="2.7.11.1" evidence="3"/>
<evidence type="ECO:0000256" key="3">
    <source>
        <dbReference type="ARBA" id="ARBA00012513"/>
    </source>
</evidence>
<dbReference type="Pfam" id="PF00069">
    <property type="entry name" value="Pkinase"/>
    <property type="match status" value="1"/>
</dbReference>
<organism evidence="15 16">
    <name type="scientific">Datura stramonium</name>
    <name type="common">Jimsonweed</name>
    <name type="synonym">Common thornapple</name>
    <dbReference type="NCBI Taxonomy" id="4076"/>
    <lineage>
        <taxon>Eukaryota</taxon>
        <taxon>Viridiplantae</taxon>
        <taxon>Streptophyta</taxon>
        <taxon>Embryophyta</taxon>
        <taxon>Tracheophyta</taxon>
        <taxon>Spermatophyta</taxon>
        <taxon>Magnoliopsida</taxon>
        <taxon>eudicotyledons</taxon>
        <taxon>Gunneridae</taxon>
        <taxon>Pentapetalae</taxon>
        <taxon>asterids</taxon>
        <taxon>lamiids</taxon>
        <taxon>Solanales</taxon>
        <taxon>Solanaceae</taxon>
        <taxon>Solanoideae</taxon>
        <taxon>Datureae</taxon>
        <taxon>Datura</taxon>
    </lineage>
</organism>
<comment type="catalytic activity">
    <reaction evidence="9">
        <text>L-threonyl-[protein] + ATP = O-phospho-L-threonyl-[protein] + ADP + H(+)</text>
        <dbReference type="Rhea" id="RHEA:46608"/>
        <dbReference type="Rhea" id="RHEA-COMP:11060"/>
        <dbReference type="Rhea" id="RHEA-COMP:11605"/>
        <dbReference type="ChEBI" id="CHEBI:15378"/>
        <dbReference type="ChEBI" id="CHEBI:30013"/>
        <dbReference type="ChEBI" id="CHEBI:30616"/>
        <dbReference type="ChEBI" id="CHEBI:61977"/>
        <dbReference type="ChEBI" id="CHEBI:456216"/>
        <dbReference type="EC" id="2.7.11.1"/>
    </reaction>
</comment>
<evidence type="ECO:0000256" key="7">
    <source>
        <dbReference type="ARBA" id="ARBA00022777"/>
    </source>
</evidence>
<dbReference type="Proteomes" id="UP000823775">
    <property type="component" value="Unassembled WGS sequence"/>
</dbReference>
<dbReference type="PANTHER" id="PTHR43895">
    <property type="entry name" value="CALCIUM/CALMODULIN-DEPENDENT PROTEIN KINASE KINASE-RELATED"/>
    <property type="match status" value="1"/>
</dbReference>
<feature type="binding site" evidence="11">
    <location>
        <position position="47"/>
    </location>
    <ligand>
        <name>ATP</name>
        <dbReference type="ChEBI" id="CHEBI:30616"/>
    </ligand>
</feature>
<keyword evidence="8 11" id="KW-0067">ATP-binding</keyword>
<dbReference type="Gene3D" id="3.30.200.20">
    <property type="entry name" value="Phosphorylase Kinase, domain 1"/>
    <property type="match status" value="1"/>
</dbReference>
<dbReference type="EMBL" id="JACEIK010006388">
    <property type="protein sequence ID" value="MCE2055608.1"/>
    <property type="molecule type" value="Genomic_DNA"/>
</dbReference>
<keyword evidence="16" id="KW-1185">Reference proteome</keyword>
<evidence type="ECO:0000256" key="1">
    <source>
        <dbReference type="ARBA" id="ARBA00001936"/>
    </source>
</evidence>
<dbReference type="SUPFAM" id="SSF56112">
    <property type="entry name" value="Protein kinase-like (PK-like)"/>
    <property type="match status" value="1"/>
</dbReference>
<dbReference type="PROSITE" id="PS50816">
    <property type="entry name" value="NAF"/>
    <property type="match status" value="1"/>
</dbReference>
<sequence>MAPEEKCAALNGKYELGRLLGHGTFAKVYHARNLQNGKSVAMKVVGKEKVIKVGMMEQIKREISVMKMVKNPNIVELHEVMASKTKIYFAMEFVKGGELFAKIAKGRLREDVARGYFQQLISAIDFCHSRGVYHRDLKPENLLLDEEGNLKVTDFGLSAFTEHLRQDGLLHTTCGTPAYVAPEVIGKKGYDGSKADIWSCGVILYVLLAGFLPFQDENIMSMYKKIYRGDFKCPPWFSSEARRLITKMLDPNPNSRITTSKIMDSSWFKKSVPKTLRSKEVEEEEEEFALSKNCSEVETMNAFHIISLSEGFDLSPLFEEKKKEEKEQMRFATTRPASTVISKLEEVAKTTNFSVKKSDSCVRLQGQESGRKGKLGIAADIFAVTNSFLVVEVKKASGDTLEYNQFCSKELRPALKDIVWTSTATENSILHLA</sequence>
<reference evidence="15 16" key="1">
    <citation type="journal article" date="2021" name="BMC Genomics">
        <title>Datura genome reveals duplications of psychoactive alkaloid biosynthetic genes and high mutation rate following tissue culture.</title>
        <authorList>
            <person name="Rajewski A."/>
            <person name="Carter-House D."/>
            <person name="Stajich J."/>
            <person name="Litt A."/>
        </authorList>
    </citation>
    <scope>NUCLEOTIDE SEQUENCE [LARGE SCALE GENOMIC DNA]</scope>
    <source>
        <strain evidence="15">AR-01</strain>
    </source>
</reference>
<dbReference type="CDD" id="cd14663">
    <property type="entry name" value="STKc_SnRK3"/>
    <property type="match status" value="1"/>
</dbReference>
<dbReference type="Pfam" id="PF03822">
    <property type="entry name" value="NAF"/>
    <property type="match status" value="1"/>
</dbReference>
<comment type="catalytic activity">
    <reaction evidence="10">
        <text>L-seryl-[protein] + ATP = O-phospho-L-seryl-[protein] + ADP + H(+)</text>
        <dbReference type="Rhea" id="RHEA:17989"/>
        <dbReference type="Rhea" id="RHEA-COMP:9863"/>
        <dbReference type="Rhea" id="RHEA-COMP:11604"/>
        <dbReference type="ChEBI" id="CHEBI:15378"/>
        <dbReference type="ChEBI" id="CHEBI:29999"/>
        <dbReference type="ChEBI" id="CHEBI:30616"/>
        <dbReference type="ChEBI" id="CHEBI:83421"/>
        <dbReference type="ChEBI" id="CHEBI:456216"/>
        <dbReference type="EC" id="2.7.11.1"/>
    </reaction>
</comment>
<keyword evidence="7 15" id="KW-0418">Kinase</keyword>
<name>A0ABS8W511_DATST</name>
<dbReference type="SMART" id="SM00220">
    <property type="entry name" value="S_TKc"/>
    <property type="match status" value="1"/>
</dbReference>
<evidence type="ECO:0000259" key="14">
    <source>
        <dbReference type="PROSITE" id="PS50816"/>
    </source>
</evidence>
<dbReference type="PROSITE" id="PS50011">
    <property type="entry name" value="PROTEIN_KINASE_DOM"/>
    <property type="match status" value="1"/>
</dbReference>
<protein>
    <recommendedName>
        <fullName evidence="3">non-specific serine/threonine protein kinase</fullName>
        <ecNumber evidence="3">2.7.11.1</ecNumber>
    </recommendedName>
</protein>
<gene>
    <name evidence="15" type="primary">CIPK6</name>
    <name evidence="15" type="ORF">HAX54_042997</name>
</gene>
<evidence type="ECO:0000256" key="9">
    <source>
        <dbReference type="ARBA" id="ARBA00047899"/>
    </source>
</evidence>
<dbReference type="CDD" id="cd12195">
    <property type="entry name" value="CIPK_C"/>
    <property type="match status" value="1"/>
</dbReference>